<feature type="compositionally biased region" description="Basic and acidic residues" evidence="2">
    <location>
        <begin position="659"/>
        <end position="681"/>
    </location>
</feature>
<feature type="region of interest" description="Disordered" evidence="2">
    <location>
        <begin position="236"/>
        <end position="296"/>
    </location>
</feature>
<feature type="compositionally biased region" description="Polar residues" evidence="2">
    <location>
        <begin position="156"/>
        <end position="170"/>
    </location>
</feature>
<evidence type="ECO:0000313" key="4">
    <source>
        <dbReference type="Proteomes" id="UP000594454"/>
    </source>
</evidence>
<feature type="compositionally biased region" description="Basic and acidic residues" evidence="2">
    <location>
        <begin position="236"/>
        <end position="253"/>
    </location>
</feature>
<evidence type="ECO:0000256" key="2">
    <source>
        <dbReference type="SAM" id="MobiDB-lite"/>
    </source>
</evidence>
<organism evidence="3 4">
    <name type="scientific">Hermetia illucens</name>
    <name type="common">Black soldier fly</name>
    <dbReference type="NCBI Taxonomy" id="343691"/>
    <lineage>
        <taxon>Eukaryota</taxon>
        <taxon>Metazoa</taxon>
        <taxon>Ecdysozoa</taxon>
        <taxon>Arthropoda</taxon>
        <taxon>Hexapoda</taxon>
        <taxon>Insecta</taxon>
        <taxon>Pterygota</taxon>
        <taxon>Neoptera</taxon>
        <taxon>Endopterygota</taxon>
        <taxon>Diptera</taxon>
        <taxon>Brachycera</taxon>
        <taxon>Stratiomyomorpha</taxon>
        <taxon>Stratiomyidae</taxon>
        <taxon>Hermetiinae</taxon>
        <taxon>Hermetia</taxon>
    </lineage>
</organism>
<feature type="compositionally biased region" description="Polar residues" evidence="2">
    <location>
        <begin position="406"/>
        <end position="417"/>
    </location>
</feature>
<feature type="compositionally biased region" description="Basic and acidic residues" evidence="2">
    <location>
        <begin position="605"/>
        <end position="614"/>
    </location>
</feature>
<evidence type="ECO:0000256" key="1">
    <source>
        <dbReference type="SAM" id="Coils"/>
    </source>
</evidence>
<dbReference type="AlphaFoldDB" id="A0A7R8YRG8"/>
<feature type="compositionally biased region" description="Basic and acidic residues" evidence="2">
    <location>
        <begin position="529"/>
        <end position="566"/>
    </location>
</feature>
<feature type="region of interest" description="Disordered" evidence="2">
    <location>
        <begin position="361"/>
        <end position="392"/>
    </location>
</feature>
<feature type="compositionally biased region" description="Basic and acidic residues" evidence="2">
    <location>
        <begin position="508"/>
        <end position="517"/>
    </location>
</feature>
<proteinExistence type="predicted"/>
<feature type="compositionally biased region" description="Acidic residues" evidence="2">
    <location>
        <begin position="179"/>
        <end position="189"/>
    </location>
</feature>
<feature type="compositionally biased region" description="Basic and acidic residues" evidence="2">
    <location>
        <begin position="805"/>
        <end position="827"/>
    </location>
</feature>
<name>A0A7R8YRG8_HERIL</name>
<accession>A0A7R8YRG8</accession>
<feature type="compositionally biased region" description="Basic and acidic residues" evidence="2">
    <location>
        <begin position="769"/>
        <end position="779"/>
    </location>
</feature>
<feature type="coiled-coil region" evidence="1">
    <location>
        <begin position="900"/>
        <end position="927"/>
    </location>
</feature>
<evidence type="ECO:0000313" key="3">
    <source>
        <dbReference type="EMBL" id="CAD7082851.1"/>
    </source>
</evidence>
<feature type="region of interest" description="Disordered" evidence="2">
    <location>
        <begin position="68"/>
        <end position="90"/>
    </location>
</feature>
<feature type="region of interest" description="Disordered" evidence="2">
    <location>
        <begin position="406"/>
        <end position="432"/>
    </location>
</feature>
<dbReference type="EMBL" id="LR899010">
    <property type="protein sequence ID" value="CAD7082851.1"/>
    <property type="molecule type" value="Genomic_DNA"/>
</dbReference>
<feature type="region of interest" description="Disordered" evidence="2">
    <location>
        <begin position="529"/>
        <end position="827"/>
    </location>
</feature>
<feature type="compositionally biased region" description="Polar residues" evidence="2">
    <location>
        <begin position="482"/>
        <end position="492"/>
    </location>
</feature>
<feature type="compositionally biased region" description="Basic and acidic residues" evidence="2">
    <location>
        <begin position="732"/>
        <end position="754"/>
    </location>
</feature>
<sequence length="930" mass="104447">MDLLLLSPVKTQKPEQLQLGAPSSMNRVPYQLVNDLQLSENSDIEENFSVEKSEQAVKGSFCLIENMPSLDDSTERPTVHQSSNTKRAEVKQLEPGRMAECNAYDLANDLQLSDDSDLEDNLMKSKGGAEVIQNCGPSSRATHPRDNNEFGAFLPSMQNLQEVPTNTDSGPYSLANDLDLSEDSDSDDDFDAVLPNTVGSCRIENTPSLYNGRLQDTQNFPKEVMSEKIAYEKIERDTAGKRVAPKEMSHTKDQTSGGRKTPLKDSSRNRLGQQYERKPSECQVVPSNPQDSSSPISFRKGYGTSYQTVLQPLVPSTPTQPRQTIIMASGKLVKSAIDPSLKVIAANSDVKAGDRQRIYKLPKQKPQQEITRKSPQKRDHTNSKVVNSFNGRHITKPTKVAAIFSNGQSNKNFNGSSPDEKPPAPSLDPLPENFTLPVARKVRTSTFSKQQIESQISRGKILLQKTAENQSRCEDPAKPRKQTASDQKNGKSAKNIARMSKVPQIKQKTTDETERSLEAKIITPEVNRIIKIDRKEAKQRNEVRGAHKGLLKESSENKANTEDQSKLHKRKAREMLSSSSTSPKDEMSVGNITQVPEQPRKKQKICKDIEKSGEDSSMIKPQTAKDRIADNRQKKLPKGSRSKDKGEASRPQLQKTHTPKSDDKCLKKEQRNPMVAEDCKQDSGLGQMVSDRIPQTAKDGMTDNRQKKLPKGSRSEEKGEASRLQLQKTHTPKGDDKCLKHEQRNPVVAEDCKQDSGLGQMVSDSKPQTAKDRMADNYQKRFPKGTRSKDKGETSRPQLQKTHSPKGDDKCPKNEQKHPITTEDCKQDAGVEQIISDREKFKILRREYIELMESVKKPAHLILELKKVLERKIVSGTEREAMAIKEEILFIGKQLRSESFRNQKRKLKQLEDQLQLLKYNIRNSNGTLEL</sequence>
<feature type="compositionally biased region" description="Polar residues" evidence="2">
    <location>
        <begin position="285"/>
        <end position="296"/>
    </location>
</feature>
<keyword evidence="1" id="KW-0175">Coiled coil</keyword>
<reference evidence="3 4" key="1">
    <citation type="submission" date="2020-11" db="EMBL/GenBank/DDBJ databases">
        <authorList>
            <person name="Wallbank WR R."/>
            <person name="Pardo Diaz C."/>
            <person name="Kozak K."/>
            <person name="Martin S."/>
            <person name="Jiggins C."/>
            <person name="Moest M."/>
            <person name="Warren A I."/>
            <person name="Generalovic N T."/>
            <person name="Byers J.R.P. K."/>
            <person name="Montejo-Kovacevich G."/>
            <person name="Yen C E."/>
        </authorList>
    </citation>
    <scope>NUCLEOTIDE SEQUENCE [LARGE SCALE GENOMIC DNA]</scope>
</reference>
<feature type="compositionally biased region" description="Basic and acidic residues" evidence="2">
    <location>
        <begin position="370"/>
        <end position="382"/>
    </location>
</feature>
<dbReference type="InParanoid" id="A0A7R8YRG8"/>
<dbReference type="Proteomes" id="UP000594454">
    <property type="component" value="Chromosome 2"/>
</dbReference>
<keyword evidence="4" id="KW-1185">Reference proteome</keyword>
<feature type="region of interest" description="Disordered" evidence="2">
    <location>
        <begin position="130"/>
        <end position="189"/>
    </location>
</feature>
<feature type="region of interest" description="Disordered" evidence="2">
    <location>
        <begin position="467"/>
        <end position="517"/>
    </location>
</feature>
<feature type="compositionally biased region" description="Basic and acidic residues" evidence="2">
    <location>
        <begin position="623"/>
        <end position="633"/>
    </location>
</feature>
<gene>
    <name evidence="3" type="ORF">HERILL_LOCUS5854</name>
</gene>
<protein>
    <submittedName>
        <fullName evidence="3">Uncharacterized protein</fullName>
    </submittedName>
</protein>